<sequence length="282" mass="28048">MAAMNSFIQELRNLNNSASSSAMSNSSFDSGFSASFTGDSNGGSGRATAIPAQPHQAQSSSIIWGNKSLWGVPPPSPSPGAIKSPTADPASNCTNTSSNNSMYVTSKDSSNTSSGGSIWASAMTANPSTVPPSQSRSSNFSANIWENSGTKANPEPLGSIWMIPEAGRGNGVWGASSQLLRPTEIGSGSGAGESKLSSLWGTSGAPSCSASSTASSGNVLKSLRLAGTVGAGGAGGGASFGGLGGLITSPPVSGNATAMPAASTSTMQLFSDDFLSYLNINN</sequence>
<keyword evidence="3" id="KW-1185">Reference proteome</keyword>
<evidence type="ECO:0008006" key="4">
    <source>
        <dbReference type="Google" id="ProtNLM"/>
    </source>
</evidence>
<dbReference type="GeneID" id="115263653"/>
<reference evidence="2" key="2">
    <citation type="submission" date="2025-05" db="UniProtKB">
        <authorList>
            <consortium name="EnsemblMetazoa"/>
        </authorList>
    </citation>
    <scope>IDENTIFICATION</scope>
    <source>
        <strain evidence="2">Foshan</strain>
    </source>
</reference>
<feature type="compositionally biased region" description="Low complexity" evidence="1">
    <location>
        <begin position="91"/>
        <end position="110"/>
    </location>
</feature>
<reference evidence="3" key="1">
    <citation type="journal article" date="2015" name="Proc. Natl. Acad. Sci. U.S.A.">
        <title>Genome sequence of the Asian Tiger mosquito, Aedes albopictus, reveals insights into its biology, genetics, and evolution.</title>
        <authorList>
            <person name="Chen X.G."/>
            <person name="Jiang X."/>
            <person name="Gu J."/>
            <person name="Xu M."/>
            <person name="Wu Y."/>
            <person name="Deng Y."/>
            <person name="Zhang C."/>
            <person name="Bonizzoni M."/>
            <person name="Dermauw W."/>
            <person name="Vontas J."/>
            <person name="Armbruster P."/>
            <person name="Huang X."/>
            <person name="Yang Y."/>
            <person name="Zhang H."/>
            <person name="He W."/>
            <person name="Peng H."/>
            <person name="Liu Y."/>
            <person name="Wu K."/>
            <person name="Chen J."/>
            <person name="Lirakis M."/>
            <person name="Topalis P."/>
            <person name="Van Leeuwen T."/>
            <person name="Hall A.B."/>
            <person name="Jiang X."/>
            <person name="Thorpe C."/>
            <person name="Mueller R.L."/>
            <person name="Sun C."/>
            <person name="Waterhouse R.M."/>
            <person name="Yan G."/>
            <person name="Tu Z.J."/>
            <person name="Fang X."/>
            <person name="James A.A."/>
        </authorList>
    </citation>
    <scope>NUCLEOTIDE SEQUENCE [LARGE SCALE GENOMIC DNA]</scope>
    <source>
        <strain evidence="3">Foshan</strain>
    </source>
</reference>
<accession>A0ABM1Z0B1</accession>
<evidence type="ECO:0000313" key="3">
    <source>
        <dbReference type="Proteomes" id="UP000069940"/>
    </source>
</evidence>
<proteinExistence type="predicted"/>
<name>A0ABM1Z0B1_AEDAL</name>
<dbReference type="RefSeq" id="XP_062702169.1">
    <property type="nucleotide sequence ID" value="XM_062846185.1"/>
</dbReference>
<dbReference type="Proteomes" id="UP000069940">
    <property type="component" value="Unassembled WGS sequence"/>
</dbReference>
<protein>
    <recommendedName>
        <fullName evidence="4">Secreted protein</fullName>
    </recommendedName>
</protein>
<dbReference type="EnsemblMetazoa" id="AALFPA23_013772.R19978">
    <property type="protein sequence ID" value="AALFPA23_013772.P19978"/>
    <property type="gene ID" value="AALFPA23_013772"/>
</dbReference>
<evidence type="ECO:0000313" key="2">
    <source>
        <dbReference type="EnsemblMetazoa" id="AALFPA23_013772.P19978"/>
    </source>
</evidence>
<organism evidence="2 3">
    <name type="scientific">Aedes albopictus</name>
    <name type="common">Asian tiger mosquito</name>
    <name type="synonym">Stegomyia albopicta</name>
    <dbReference type="NCBI Taxonomy" id="7160"/>
    <lineage>
        <taxon>Eukaryota</taxon>
        <taxon>Metazoa</taxon>
        <taxon>Ecdysozoa</taxon>
        <taxon>Arthropoda</taxon>
        <taxon>Hexapoda</taxon>
        <taxon>Insecta</taxon>
        <taxon>Pterygota</taxon>
        <taxon>Neoptera</taxon>
        <taxon>Endopterygota</taxon>
        <taxon>Diptera</taxon>
        <taxon>Nematocera</taxon>
        <taxon>Culicoidea</taxon>
        <taxon>Culicidae</taxon>
        <taxon>Culicinae</taxon>
        <taxon>Aedini</taxon>
        <taxon>Aedes</taxon>
        <taxon>Stegomyia</taxon>
    </lineage>
</organism>
<evidence type="ECO:0000256" key="1">
    <source>
        <dbReference type="SAM" id="MobiDB-lite"/>
    </source>
</evidence>
<feature type="region of interest" description="Disordered" evidence="1">
    <location>
        <begin position="39"/>
        <end position="110"/>
    </location>
</feature>